<dbReference type="EMBL" id="JBHTEE010000001">
    <property type="protein sequence ID" value="MFC7605530.1"/>
    <property type="molecule type" value="Genomic_DNA"/>
</dbReference>
<comment type="caution">
    <text evidence="1">The sequence shown here is derived from an EMBL/GenBank/DDBJ whole genome shotgun (WGS) entry which is preliminary data.</text>
</comment>
<accession>A0ABW2T9Y9</accession>
<evidence type="ECO:0000313" key="1">
    <source>
        <dbReference type="EMBL" id="MFC7605530.1"/>
    </source>
</evidence>
<proteinExistence type="predicted"/>
<organism evidence="1 2">
    <name type="scientific">Streptosporangium amethystogenes subsp. fukuiense</name>
    <dbReference type="NCBI Taxonomy" id="698418"/>
    <lineage>
        <taxon>Bacteria</taxon>
        <taxon>Bacillati</taxon>
        <taxon>Actinomycetota</taxon>
        <taxon>Actinomycetes</taxon>
        <taxon>Streptosporangiales</taxon>
        <taxon>Streptosporangiaceae</taxon>
        <taxon>Streptosporangium</taxon>
    </lineage>
</organism>
<dbReference type="Proteomes" id="UP001596514">
    <property type="component" value="Unassembled WGS sequence"/>
</dbReference>
<name>A0ABW2T9Y9_9ACTN</name>
<dbReference type="RefSeq" id="WP_343969085.1">
    <property type="nucleotide sequence ID" value="NZ_BAAAGK010000072.1"/>
</dbReference>
<sequence>MVKIDIEPLEPFPEEPVTPAPVEELLGIAPDWLGGQSVDDYIRDARRT</sequence>
<protein>
    <submittedName>
        <fullName evidence="1">Uncharacterized protein</fullName>
    </submittedName>
</protein>
<reference evidence="2" key="1">
    <citation type="journal article" date="2019" name="Int. J. Syst. Evol. Microbiol.">
        <title>The Global Catalogue of Microorganisms (GCM) 10K type strain sequencing project: providing services to taxonomists for standard genome sequencing and annotation.</title>
        <authorList>
            <consortium name="The Broad Institute Genomics Platform"/>
            <consortium name="The Broad Institute Genome Sequencing Center for Infectious Disease"/>
            <person name="Wu L."/>
            <person name="Ma J."/>
        </authorList>
    </citation>
    <scope>NUCLEOTIDE SEQUENCE [LARGE SCALE GENOMIC DNA]</scope>
    <source>
        <strain evidence="2">JCM 10083</strain>
    </source>
</reference>
<keyword evidence="2" id="KW-1185">Reference proteome</keyword>
<evidence type="ECO:0000313" key="2">
    <source>
        <dbReference type="Proteomes" id="UP001596514"/>
    </source>
</evidence>
<gene>
    <name evidence="1" type="ORF">ACFQVD_36060</name>
</gene>